<evidence type="ECO:0000313" key="10">
    <source>
        <dbReference type="Proteomes" id="UP000276128"/>
    </source>
</evidence>
<evidence type="ECO:0000313" key="9">
    <source>
        <dbReference type="EMBL" id="RTE07742.1"/>
    </source>
</evidence>
<proteinExistence type="inferred from homology"/>
<feature type="transmembrane region" description="Helical" evidence="8">
    <location>
        <begin position="341"/>
        <end position="359"/>
    </location>
</feature>
<dbReference type="PANTHER" id="PTHR34975:SF2">
    <property type="entry name" value="SPORE GERMINATION PROTEIN A2"/>
    <property type="match status" value="1"/>
</dbReference>
<keyword evidence="7 8" id="KW-0472">Membrane</keyword>
<keyword evidence="3" id="KW-0813">Transport</keyword>
<dbReference type="Proteomes" id="UP000276128">
    <property type="component" value="Unassembled WGS sequence"/>
</dbReference>
<feature type="transmembrane region" description="Helical" evidence="8">
    <location>
        <begin position="229"/>
        <end position="254"/>
    </location>
</feature>
<evidence type="ECO:0000256" key="6">
    <source>
        <dbReference type="ARBA" id="ARBA00022989"/>
    </source>
</evidence>
<feature type="transmembrane region" description="Helical" evidence="8">
    <location>
        <begin position="87"/>
        <end position="108"/>
    </location>
</feature>
<evidence type="ECO:0000256" key="7">
    <source>
        <dbReference type="ARBA" id="ARBA00023136"/>
    </source>
</evidence>
<dbReference type="PANTHER" id="PTHR34975">
    <property type="entry name" value="SPORE GERMINATION PROTEIN A2"/>
    <property type="match status" value="1"/>
</dbReference>
<comment type="subcellular location">
    <subcellularLocation>
        <location evidence="1">Membrane</location>
        <topology evidence="1">Multi-pass membrane protein</topology>
    </subcellularLocation>
</comment>
<keyword evidence="10" id="KW-1185">Reference proteome</keyword>
<evidence type="ECO:0000256" key="1">
    <source>
        <dbReference type="ARBA" id="ARBA00004141"/>
    </source>
</evidence>
<dbReference type="GO" id="GO:0009847">
    <property type="term" value="P:spore germination"/>
    <property type="evidence" value="ECO:0007669"/>
    <property type="project" value="InterPro"/>
</dbReference>
<feature type="transmembrane region" description="Helical" evidence="8">
    <location>
        <begin position="114"/>
        <end position="135"/>
    </location>
</feature>
<keyword evidence="6 8" id="KW-1133">Transmembrane helix</keyword>
<sequence>MFVCRLQRMMLSMNKSLHVVIMYILVQLGLIFFLYPGEIIESASAGHWLPIVFGFAVYLFCLWLYLKGMSWGGKKDIVDLYGQLGTTVSAILLAPVFMYFIIQIIVTIRAYSEIMSIVFLSNTPLWAIMLLLLAVPTYLANKGMRTIFGAGVLVACFGLPLVLFITIASFQNVNWHYIFPLVGENVDFFTKASYYRSFFVYTGSFMFLGFVQPFYTFRTRSVIVTALCLLPMLLCAVYVPILTFGEATAVTLFFPFVVTLDVIHINWLMFERVAVFFLLSLISMMMLLLALTLWQSVRIMRQFIPRIPVSCQLIVIAAGIFAVCLSIPNIESVQHLFSWNLYVRFYLLIAVPITVYFLGHRAKKEAQHEKTAAGR</sequence>
<evidence type="ECO:0000256" key="8">
    <source>
        <dbReference type="SAM" id="Phobius"/>
    </source>
</evidence>
<comment type="similarity">
    <text evidence="2">Belongs to the amino acid-polyamine-organocation (APC) superfamily. Spore germination protein (SGP) (TC 2.A.3.9) family.</text>
</comment>
<dbReference type="EMBL" id="RXHU01000065">
    <property type="protein sequence ID" value="RTE07742.1"/>
    <property type="molecule type" value="Genomic_DNA"/>
</dbReference>
<feature type="transmembrane region" description="Helical" evidence="8">
    <location>
        <begin position="198"/>
        <end position="217"/>
    </location>
</feature>
<evidence type="ECO:0000256" key="3">
    <source>
        <dbReference type="ARBA" id="ARBA00022448"/>
    </source>
</evidence>
<comment type="caution">
    <text evidence="9">The sequence shown here is derived from an EMBL/GenBank/DDBJ whole genome shotgun (WGS) entry which is preliminary data.</text>
</comment>
<reference evidence="9 10" key="1">
    <citation type="submission" date="2018-12" db="EMBL/GenBank/DDBJ databases">
        <title>Bacillus ochoae sp. nov., Paenibacillus whitsoniae sp. nov., Paenibacillus spiritus sp. nov. Isolated from the Mars Exploration Rover during spacecraft assembly.</title>
        <authorList>
            <person name="Seuylemezian A."/>
            <person name="Vaishampayan P."/>
        </authorList>
    </citation>
    <scope>NUCLEOTIDE SEQUENCE [LARGE SCALE GENOMIC DNA]</scope>
    <source>
        <strain evidence="9 10">MER 54</strain>
    </source>
</reference>
<feature type="transmembrane region" description="Helical" evidence="8">
    <location>
        <begin position="47"/>
        <end position="66"/>
    </location>
</feature>
<evidence type="ECO:0000256" key="5">
    <source>
        <dbReference type="ARBA" id="ARBA00022692"/>
    </source>
</evidence>
<dbReference type="OrthoDB" id="2381278at2"/>
<keyword evidence="4" id="KW-0309">Germination</keyword>
<dbReference type="InterPro" id="IPR004761">
    <property type="entry name" value="Spore_GerAB"/>
</dbReference>
<dbReference type="AlphaFoldDB" id="A0A430JA09"/>
<protein>
    <submittedName>
        <fullName evidence="9">Uncharacterized protein</fullName>
    </submittedName>
</protein>
<feature type="transmembrane region" description="Helical" evidence="8">
    <location>
        <begin position="16"/>
        <end position="35"/>
    </location>
</feature>
<evidence type="ECO:0000256" key="2">
    <source>
        <dbReference type="ARBA" id="ARBA00007998"/>
    </source>
</evidence>
<feature type="transmembrane region" description="Helical" evidence="8">
    <location>
        <begin position="309"/>
        <end position="329"/>
    </location>
</feature>
<evidence type="ECO:0000256" key="4">
    <source>
        <dbReference type="ARBA" id="ARBA00022544"/>
    </source>
</evidence>
<feature type="transmembrane region" description="Helical" evidence="8">
    <location>
        <begin position="147"/>
        <end position="170"/>
    </location>
</feature>
<gene>
    <name evidence="9" type="ORF">EJQ19_20935</name>
</gene>
<name>A0A430JA09_9BACL</name>
<accession>A0A430JA09</accession>
<feature type="transmembrane region" description="Helical" evidence="8">
    <location>
        <begin position="274"/>
        <end position="297"/>
    </location>
</feature>
<organism evidence="9 10">
    <name type="scientific">Paenibacillus whitsoniae</name>
    <dbReference type="NCBI Taxonomy" id="2496558"/>
    <lineage>
        <taxon>Bacteria</taxon>
        <taxon>Bacillati</taxon>
        <taxon>Bacillota</taxon>
        <taxon>Bacilli</taxon>
        <taxon>Bacillales</taxon>
        <taxon>Paenibacillaceae</taxon>
        <taxon>Paenibacillus</taxon>
    </lineage>
</organism>
<keyword evidence="5 8" id="KW-0812">Transmembrane</keyword>
<dbReference type="Pfam" id="PF03845">
    <property type="entry name" value="Spore_permease"/>
    <property type="match status" value="1"/>
</dbReference>
<dbReference type="GO" id="GO:0016020">
    <property type="term" value="C:membrane"/>
    <property type="evidence" value="ECO:0007669"/>
    <property type="project" value="UniProtKB-SubCell"/>
</dbReference>